<reference evidence="13" key="1">
    <citation type="journal article" date="2019" name="Int. J. Syst. Evol. Microbiol.">
        <title>The Global Catalogue of Microorganisms (GCM) 10K type strain sequencing project: providing services to taxonomists for standard genome sequencing and annotation.</title>
        <authorList>
            <consortium name="The Broad Institute Genomics Platform"/>
            <consortium name="The Broad Institute Genome Sequencing Center for Infectious Disease"/>
            <person name="Wu L."/>
            <person name="Ma J."/>
        </authorList>
    </citation>
    <scope>NUCLEOTIDE SEQUENCE [LARGE SCALE GENOMIC DNA]</scope>
    <source>
        <strain evidence="13">CGMCC 1.15180</strain>
    </source>
</reference>
<feature type="region of interest" description="Disordered" evidence="8">
    <location>
        <begin position="433"/>
        <end position="452"/>
    </location>
</feature>
<dbReference type="InterPro" id="IPR009081">
    <property type="entry name" value="PP-bd_ACP"/>
</dbReference>
<feature type="domain" description="PKS/mFAS DH" evidence="11">
    <location>
        <begin position="911"/>
        <end position="1178"/>
    </location>
</feature>
<dbReference type="Proteomes" id="UP001596139">
    <property type="component" value="Unassembled WGS sequence"/>
</dbReference>
<dbReference type="SUPFAM" id="SSF55048">
    <property type="entry name" value="Probable ACP-binding domain of malonyl-CoA ACP transacylase"/>
    <property type="match status" value="1"/>
</dbReference>
<dbReference type="Gene3D" id="3.30.70.3290">
    <property type="match status" value="1"/>
</dbReference>
<dbReference type="InterPro" id="IPR006162">
    <property type="entry name" value="Ppantetheine_attach_site"/>
</dbReference>
<feature type="region of interest" description="N-terminal hotdog fold" evidence="7">
    <location>
        <begin position="911"/>
        <end position="1033"/>
    </location>
</feature>
<comment type="pathway">
    <text evidence="1">Antibiotic biosynthesis.</text>
</comment>
<dbReference type="PANTHER" id="PTHR43775:SF37">
    <property type="entry name" value="SI:DKEY-61P9.11"/>
    <property type="match status" value="1"/>
</dbReference>
<keyword evidence="5" id="KW-0045">Antibiotic biosynthesis</keyword>
<accession>A0ABW1MEW3</accession>
<evidence type="ECO:0000256" key="8">
    <source>
        <dbReference type="SAM" id="MobiDB-lite"/>
    </source>
</evidence>
<feature type="active site" description="Proton acceptor; for dehydratase activity" evidence="7">
    <location>
        <position position="944"/>
    </location>
</feature>
<dbReference type="SUPFAM" id="SSF52151">
    <property type="entry name" value="FabD/lysophospholipase-like"/>
    <property type="match status" value="1"/>
</dbReference>
<dbReference type="InterPro" id="IPR057326">
    <property type="entry name" value="KR_dom"/>
</dbReference>
<dbReference type="SUPFAM" id="SSF51735">
    <property type="entry name" value="NAD(P)-binding Rossmann-fold domains"/>
    <property type="match status" value="2"/>
</dbReference>
<feature type="region of interest" description="C-terminal hotdog fold" evidence="7">
    <location>
        <begin position="1044"/>
        <end position="1178"/>
    </location>
</feature>
<evidence type="ECO:0000256" key="5">
    <source>
        <dbReference type="ARBA" id="ARBA00023194"/>
    </source>
</evidence>
<dbReference type="InterPro" id="IPR020807">
    <property type="entry name" value="PKS_DH"/>
</dbReference>
<keyword evidence="13" id="KW-1185">Reference proteome</keyword>
<dbReference type="InterPro" id="IPR042104">
    <property type="entry name" value="PKS_dehydratase_sf"/>
</dbReference>
<gene>
    <name evidence="12" type="ORF">ACFP4F_05340</name>
</gene>
<dbReference type="CDD" id="cd08955">
    <property type="entry name" value="KR_2_FAS_SDR_x"/>
    <property type="match status" value="1"/>
</dbReference>
<keyword evidence="3" id="KW-0597">Phosphoprotein</keyword>
<feature type="domain" description="Ketosynthase family 3 (KS3)" evidence="10">
    <location>
        <begin position="5"/>
        <end position="431"/>
    </location>
</feature>
<keyword evidence="6 12" id="KW-0012">Acyltransferase</keyword>
<dbReference type="SMART" id="SM00825">
    <property type="entry name" value="PKS_KS"/>
    <property type="match status" value="1"/>
</dbReference>
<dbReference type="InterPro" id="IPR020806">
    <property type="entry name" value="PKS_PP-bd"/>
</dbReference>
<dbReference type="SMART" id="SM00827">
    <property type="entry name" value="PKS_AT"/>
    <property type="match status" value="1"/>
</dbReference>
<dbReference type="EMBL" id="JBHSPX010000002">
    <property type="protein sequence ID" value="MFC6061964.1"/>
    <property type="molecule type" value="Genomic_DNA"/>
</dbReference>
<comment type="caution">
    <text evidence="12">The sequence shown here is derived from an EMBL/GenBank/DDBJ whole genome shotgun (WGS) entry which is preliminary data.</text>
</comment>
<dbReference type="SUPFAM" id="SSF47336">
    <property type="entry name" value="ACP-like"/>
    <property type="match status" value="1"/>
</dbReference>
<dbReference type="EC" id="6.4.-.-" evidence="12"/>
<dbReference type="InterPro" id="IPR014030">
    <property type="entry name" value="Ketoacyl_synth_N"/>
</dbReference>
<dbReference type="PROSITE" id="PS00012">
    <property type="entry name" value="PHOSPHOPANTETHEINE"/>
    <property type="match status" value="1"/>
</dbReference>
<name>A0ABW1MEW3_9ACTN</name>
<dbReference type="InterPro" id="IPR016039">
    <property type="entry name" value="Thiolase-like"/>
</dbReference>
<dbReference type="RefSeq" id="WP_037801294.1">
    <property type="nucleotide sequence ID" value="NZ_JBHSPX010000002.1"/>
</dbReference>
<evidence type="ECO:0000313" key="13">
    <source>
        <dbReference type="Proteomes" id="UP001596139"/>
    </source>
</evidence>
<dbReference type="InterPro" id="IPR049552">
    <property type="entry name" value="PKS_DH_N"/>
</dbReference>
<dbReference type="GO" id="GO:0016874">
    <property type="term" value="F:ligase activity"/>
    <property type="evidence" value="ECO:0007669"/>
    <property type="project" value="UniProtKB-KW"/>
</dbReference>
<protein>
    <submittedName>
        <fullName evidence="12">Type I polyketide synthase</fullName>
        <ecNumber evidence="12">2.3.1.-</ecNumber>
        <ecNumber evidence="12">6.4.-.-</ecNumber>
    </submittedName>
</protein>
<evidence type="ECO:0000256" key="3">
    <source>
        <dbReference type="ARBA" id="ARBA00022553"/>
    </source>
</evidence>
<dbReference type="InterPro" id="IPR001227">
    <property type="entry name" value="Ac_transferase_dom_sf"/>
</dbReference>
<dbReference type="SMART" id="SM01294">
    <property type="entry name" value="PKS_PP_betabranch"/>
    <property type="match status" value="1"/>
</dbReference>
<dbReference type="SMART" id="SM00822">
    <property type="entry name" value="PKS_KR"/>
    <property type="match status" value="1"/>
</dbReference>
<evidence type="ECO:0000259" key="11">
    <source>
        <dbReference type="PROSITE" id="PS52019"/>
    </source>
</evidence>
<dbReference type="Pfam" id="PF02801">
    <property type="entry name" value="Ketoacyl-synt_C"/>
    <property type="match status" value="1"/>
</dbReference>
<dbReference type="Pfam" id="PF00109">
    <property type="entry name" value="ketoacyl-synt"/>
    <property type="match status" value="1"/>
</dbReference>
<feature type="region of interest" description="Disordered" evidence="8">
    <location>
        <begin position="888"/>
        <end position="917"/>
    </location>
</feature>
<proteinExistence type="predicted"/>
<dbReference type="PANTHER" id="PTHR43775">
    <property type="entry name" value="FATTY ACID SYNTHASE"/>
    <property type="match status" value="1"/>
</dbReference>
<dbReference type="PROSITE" id="PS50075">
    <property type="entry name" value="CARRIER"/>
    <property type="match status" value="1"/>
</dbReference>
<dbReference type="Gene3D" id="3.40.47.10">
    <property type="match status" value="1"/>
</dbReference>
<dbReference type="EC" id="2.3.1.-" evidence="12"/>
<evidence type="ECO:0000313" key="12">
    <source>
        <dbReference type="EMBL" id="MFC6061964.1"/>
    </source>
</evidence>
<evidence type="ECO:0000256" key="6">
    <source>
        <dbReference type="ARBA" id="ARBA00023315"/>
    </source>
</evidence>
<evidence type="ECO:0000256" key="1">
    <source>
        <dbReference type="ARBA" id="ARBA00004792"/>
    </source>
</evidence>
<dbReference type="InterPro" id="IPR036291">
    <property type="entry name" value="NAD(P)-bd_dom_sf"/>
</dbReference>
<dbReference type="InterPro" id="IPR032821">
    <property type="entry name" value="PKS_assoc"/>
</dbReference>
<dbReference type="SMART" id="SM00823">
    <property type="entry name" value="PKS_PP"/>
    <property type="match status" value="1"/>
</dbReference>
<evidence type="ECO:0000256" key="4">
    <source>
        <dbReference type="ARBA" id="ARBA00022679"/>
    </source>
</evidence>
<dbReference type="InterPro" id="IPR050091">
    <property type="entry name" value="PKS_NRPS_Biosynth_Enz"/>
</dbReference>
<dbReference type="SMART" id="SM00826">
    <property type="entry name" value="PKS_DH"/>
    <property type="match status" value="1"/>
</dbReference>
<dbReference type="InterPro" id="IPR036736">
    <property type="entry name" value="ACP-like_sf"/>
</dbReference>
<dbReference type="CDD" id="cd00833">
    <property type="entry name" value="PKS"/>
    <property type="match status" value="1"/>
</dbReference>
<dbReference type="PROSITE" id="PS52019">
    <property type="entry name" value="PKS_MFAS_DH"/>
    <property type="match status" value="1"/>
</dbReference>
<evidence type="ECO:0000259" key="9">
    <source>
        <dbReference type="PROSITE" id="PS50075"/>
    </source>
</evidence>
<keyword evidence="4 12" id="KW-0808">Transferase</keyword>
<feature type="domain" description="Carrier" evidence="9">
    <location>
        <begin position="1673"/>
        <end position="1747"/>
    </location>
</feature>
<keyword evidence="12" id="KW-0436">Ligase</keyword>
<dbReference type="InterPro" id="IPR013968">
    <property type="entry name" value="PKS_KR"/>
</dbReference>
<dbReference type="Pfam" id="PF00550">
    <property type="entry name" value="PP-binding"/>
    <property type="match status" value="1"/>
</dbReference>
<dbReference type="InterPro" id="IPR049900">
    <property type="entry name" value="PKS_mFAS_DH"/>
</dbReference>
<dbReference type="GO" id="GO:0016746">
    <property type="term" value="F:acyltransferase activity"/>
    <property type="evidence" value="ECO:0007669"/>
    <property type="project" value="UniProtKB-KW"/>
</dbReference>
<dbReference type="InterPro" id="IPR020841">
    <property type="entry name" value="PKS_Beta-ketoAc_synthase_dom"/>
</dbReference>
<keyword evidence="2" id="KW-0596">Phosphopantetheine</keyword>
<dbReference type="Pfam" id="PF08659">
    <property type="entry name" value="KR"/>
    <property type="match status" value="1"/>
</dbReference>
<feature type="active site" description="Proton donor; for dehydratase activity" evidence="7">
    <location>
        <position position="1096"/>
    </location>
</feature>
<dbReference type="InterPro" id="IPR018201">
    <property type="entry name" value="Ketoacyl_synth_AS"/>
</dbReference>
<evidence type="ECO:0000259" key="10">
    <source>
        <dbReference type="PROSITE" id="PS52004"/>
    </source>
</evidence>
<dbReference type="Gene3D" id="3.40.50.720">
    <property type="entry name" value="NAD(P)-binding Rossmann-like Domain"/>
    <property type="match status" value="1"/>
</dbReference>
<dbReference type="Gene3D" id="1.10.1200.10">
    <property type="entry name" value="ACP-like"/>
    <property type="match status" value="1"/>
</dbReference>
<dbReference type="Pfam" id="PF21089">
    <property type="entry name" value="PKS_DH_N"/>
    <property type="match status" value="1"/>
</dbReference>
<organism evidence="12 13">
    <name type="scientific">Streptomyces ochraceiscleroticus</name>
    <dbReference type="NCBI Taxonomy" id="47761"/>
    <lineage>
        <taxon>Bacteria</taxon>
        <taxon>Bacillati</taxon>
        <taxon>Actinomycetota</taxon>
        <taxon>Actinomycetes</taxon>
        <taxon>Kitasatosporales</taxon>
        <taxon>Streptomycetaceae</taxon>
        <taxon>Streptomyces</taxon>
    </lineage>
</organism>
<dbReference type="PROSITE" id="PS00606">
    <property type="entry name" value="KS3_1"/>
    <property type="match status" value="1"/>
</dbReference>
<dbReference type="Gene3D" id="3.10.129.110">
    <property type="entry name" value="Polyketide synthase dehydratase"/>
    <property type="match status" value="1"/>
</dbReference>
<evidence type="ECO:0000256" key="7">
    <source>
        <dbReference type="PROSITE-ProRule" id="PRU01363"/>
    </source>
</evidence>
<dbReference type="SUPFAM" id="SSF53901">
    <property type="entry name" value="Thiolase-like"/>
    <property type="match status" value="1"/>
</dbReference>
<sequence length="1759" mass="183096">MTTPFDPIAVIGMGCRFAAGIDSPESLWDFLTDRRTAVRDIPPDRWSAYMTRHGDDAAVVRNTTARGSYLADIAGFDAEFFGISPREAQLMDPQQRLCLEVAWEALERSGLPPHTLAGSDTGVFIGIGSDDYGRRLLEDLPGIEAWTGIGAALCGAPNRLSHALDLRGPSVAVDTACSSSLVAVHQACQALRTDRIPLALAGGVSLIAAPGLAVVLDAAGAVAGDGRSKAFDAAADGYGRGEGCAVVVLKRLADAERDGDHVHAVITGSAVHQDGRTEGIMAPSRAAQEHLLRRAYRAAGIAPDTVDYVEAHGTGTRAGDPAEAGALAAVLGAGRPPHRRCLIGSLKPNIGHLEAAAGIAGLLKAVLALERGLVPPTLTVAGPNPAIPWGSSGLALVTEPTAWPATGRRPRRAGVASYGYGGTIAHAVLQSAPRRTAPADGRPPGNVRGAPDTGLRAFPRLFPLSGATEAGLRANAGRLAAWLDSHPEPAGLAAVGRTLAHHRTHLPVRAVVRADGPAVLADRLRLLAEGRAAGAGTVTGRSARPSAAPVWVFSGHGAQWPGMGRGLLAGEPAFTEVLDRLEPVFREEAGYSPRELLLSGDVTAADRVQTLTYAVQTGLAAVWRSYGVHPAAVIGHSVGEFAAAAAAGVISEEDGARLVCRRSLLLRPLIGTGAMALAGLDFEEAAARLAGHPLLAAAVHAAPGSTVVSGEAAAVQEVAERWAAEGIPLRPVASDVPFHSPLVHPLRAELVAALKDIEPAPGTGVPLYTTALPDPRDRAPRDAEYWATNLCAPVRFAEAVAAAVADGHRAFLELSAHPIVTHSIEETLAEARVRDTCVAHSVRRRSDERATLRENLAALHCHGVRIDWSALHRPGGPRAALPTNAWQHRRHWADPSPARSGTGAGHDPGSHTLLGDRLTVDGTSRAHLWRTRLDHANRPYPGGHAVCGTEIVPAAVLLHTLLTAATLTGARPALRDVVLRVPVSTGVARDVQVVCQDGALRLSSRTARGSGTGPEDGWLTHTTAFVAAKEHEAAPAADADGEPRDPAHVVDTLASLGVASMGFPWKVRELRLGEGVLTATVTAGPDAGATWAPVLDAALSAASLCFPGPPALRMPARIDSAAVFADPPAEALLRIRLDPAQPDSVHVDITDAHGDAPPTPTARLRGLRFGSPEPDPGTAGSPAALLHDVVWRPYEPGAAREVPLRRVVLVGGDRALAAALAPHLAQAGTGLEAVLDANGLTALREGLTSADAVLVAPVPPPMAPLTEAAARHTALAARVARLLCTTEGTGHPPALWHLTRGARAARTPAGLSQAPLWGLGAVVAGEHPALRGTTVELPEEPSDADLAALTGLLRHRCDEDVIAVADGVPATARLAPAAGQRPGSGPVCRADGTYLVTGGLGALGLHVARWLADRGARRLVLTGRRPLPPRATWDEAHNPGTARRIEAIRALEATGVTVRTLAADIADHDHVARLLAPDTLGLPPVRGVVHAAGVADNTPLHALDEETVRAVLRPKVDGALALHRMFPPGSVDFFVLFSSAGQLLRMPGQAAYAAANAFLDALARHRRAGGHHDTLALAWTSWRGLGLSVSSAAIDAELNARGTADITAAQALRAWDSAGSPENGHRAVLRVLPAATGMERPPSIRELMPDDQAPTAPRGNGAWRRLTGSDLRAHLLTEVRRAAADALRTAPEEVDPHRPLAELGLDSLLSVALRRTVQERLGTALPAALLWNRPTVADIADHLCGTETAHPAAPSPRKK</sequence>
<dbReference type="Pfam" id="PF16197">
    <property type="entry name" value="KAsynt_C_assoc"/>
    <property type="match status" value="1"/>
</dbReference>
<evidence type="ECO:0000256" key="2">
    <source>
        <dbReference type="ARBA" id="ARBA00022450"/>
    </source>
</evidence>
<dbReference type="Gene3D" id="3.40.366.10">
    <property type="entry name" value="Malonyl-Coenzyme A Acyl Carrier Protein, domain 2"/>
    <property type="match status" value="1"/>
</dbReference>
<dbReference type="Pfam" id="PF00698">
    <property type="entry name" value="Acyl_transf_1"/>
    <property type="match status" value="1"/>
</dbReference>
<dbReference type="PROSITE" id="PS52004">
    <property type="entry name" value="KS3_2"/>
    <property type="match status" value="1"/>
</dbReference>
<dbReference type="InterPro" id="IPR016036">
    <property type="entry name" value="Malonyl_transacylase_ACP-bd"/>
</dbReference>
<dbReference type="InterPro" id="IPR014043">
    <property type="entry name" value="Acyl_transferase_dom"/>
</dbReference>
<dbReference type="InterPro" id="IPR016035">
    <property type="entry name" value="Acyl_Trfase/lysoPLipase"/>
</dbReference>
<dbReference type="InterPro" id="IPR014031">
    <property type="entry name" value="Ketoacyl_synth_C"/>
</dbReference>